<dbReference type="GeneID" id="63855315"/>
<feature type="region of interest" description="Disordered" evidence="1">
    <location>
        <begin position="1"/>
        <end position="50"/>
    </location>
</feature>
<comment type="caution">
    <text evidence="3">The sequence shown here is derived from an EMBL/GenBank/DDBJ whole genome shotgun (WGS) entry which is preliminary data.</text>
</comment>
<accession>A0A9P4GAW8</accession>
<sequence length="257" mass="27029">MTTQNRQDIECASPSPKVNHSLENPLSPNLNVQKTNTSTSSNGKPEDPRLISPRSDYLLDWALKILGVAAALLFGIWAPISYKATAEGNRDNDASQSDISEKLSAMSEQASQAAAMQTSAASALAQVQKQLNNLGTLRVWEFCEGRTNQISACAALNSSSKVNNVVSQLLSLSPVVPEGSSRTPSTTADATSTATARPPGGGSPKGGNSTNLSPAILGAILGAVFGGVIIVSLVTTVLVLRRRRITQRTSEVLIRNM</sequence>
<protein>
    <submittedName>
        <fullName evidence="3">Uncharacterized protein</fullName>
    </submittedName>
</protein>
<feature type="region of interest" description="Disordered" evidence="1">
    <location>
        <begin position="175"/>
        <end position="208"/>
    </location>
</feature>
<evidence type="ECO:0000256" key="1">
    <source>
        <dbReference type="SAM" id="MobiDB-lite"/>
    </source>
</evidence>
<feature type="compositionally biased region" description="Low complexity" evidence="1">
    <location>
        <begin position="175"/>
        <end position="198"/>
    </location>
</feature>
<feature type="transmembrane region" description="Helical" evidence="2">
    <location>
        <begin position="61"/>
        <end position="80"/>
    </location>
</feature>
<reference evidence="3" key="1">
    <citation type="submission" date="2020-01" db="EMBL/GenBank/DDBJ databases">
        <authorList>
            <consortium name="DOE Joint Genome Institute"/>
            <person name="Haridas S."/>
            <person name="Albert R."/>
            <person name="Binder M."/>
            <person name="Bloem J."/>
            <person name="Labutti K."/>
            <person name="Salamov A."/>
            <person name="Andreopoulos B."/>
            <person name="Baker S.E."/>
            <person name="Barry K."/>
            <person name="Bills G."/>
            <person name="Bluhm B.H."/>
            <person name="Cannon C."/>
            <person name="Castanera R."/>
            <person name="Culley D.E."/>
            <person name="Daum C."/>
            <person name="Ezra D."/>
            <person name="Gonzalez J.B."/>
            <person name="Henrissat B."/>
            <person name="Kuo A."/>
            <person name="Liang C."/>
            <person name="Lipzen A."/>
            <person name="Lutzoni F."/>
            <person name="Magnuson J."/>
            <person name="Mondo S."/>
            <person name="Nolan M."/>
            <person name="Ohm R."/>
            <person name="Pangilinan J."/>
            <person name="Park H.-J."/>
            <person name="Ramirez L."/>
            <person name="Alfaro M."/>
            <person name="Sun H."/>
            <person name="Tritt A."/>
            <person name="Yoshinaga Y."/>
            <person name="Zwiers L.-H."/>
            <person name="Turgeon B.G."/>
            <person name="Goodwin S.B."/>
            <person name="Spatafora J.W."/>
            <person name="Crous P.W."/>
            <person name="Grigoriev I.V."/>
        </authorList>
    </citation>
    <scope>NUCLEOTIDE SEQUENCE</scope>
    <source>
        <strain evidence="3">CBS 394.84</strain>
    </source>
</reference>
<keyword evidence="2" id="KW-1133">Transmembrane helix</keyword>
<dbReference type="AlphaFoldDB" id="A0A9P4GAW8"/>
<organism evidence="3 4">
    <name type="scientific">Cucurbitaria berberidis CBS 394.84</name>
    <dbReference type="NCBI Taxonomy" id="1168544"/>
    <lineage>
        <taxon>Eukaryota</taxon>
        <taxon>Fungi</taxon>
        <taxon>Dikarya</taxon>
        <taxon>Ascomycota</taxon>
        <taxon>Pezizomycotina</taxon>
        <taxon>Dothideomycetes</taxon>
        <taxon>Pleosporomycetidae</taxon>
        <taxon>Pleosporales</taxon>
        <taxon>Pleosporineae</taxon>
        <taxon>Cucurbitariaceae</taxon>
        <taxon>Cucurbitaria</taxon>
    </lineage>
</organism>
<keyword evidence="4" id="KW-1185">Reference proteome</keyword>
<dbReference type="EMBL" id="ML976618">
    <property type="protein sequence ID" value="KAF1842252.1"/>
    <property type="molecule type" value="Genomic_DNA"/>
</dbReference>
<evidence type="ECO:0000256" key="2">
    <source>
        <dbReference type="SAM" id="Phobius"/>
    </source>
</evidence>
<dbReference type="OrthoDB" id="3563303at2759"/>
<evidence type="ECO:0000313" key="4">
    <source>
        <dbReference type="Proteomes" id="UP000800039"/>
    </source>
</evidence>
<name>A0A9P4GAW8_9PLEO</name>
<feature type="transmembrane region" description="Helical" evidence="2">
    <location>
        <begin position="215"/>
        <end position="240"/>
    </location>
</feature>
<dbReference type="RefSeq" id="XP_040784815.1">
    <property type="nucleotide sequence ID" value="XM_040938065.1"/>
</dbReference>
<evidence type="ECO:0000313" key="3">
    <source>
        <dbReference type="EMBL" id="KAF1842252.1"/>
    </source>
</evidence>
<keyword evidence="2" id="KW-0812">Transmembrane</keyword>
<proteinExistence type="predicted"/>
<keyword evidence="2" id="KW-0472">Membrane</keyword>
<gene>
    <name evidence="3" type="ORF">K460DRAFT_420180</name>
</gene>
<dbReference type="Proteomes" id="UP000800039">
    <property type="component" value="Unassembled WGS sequence"/>
</dbReference>
<feature type="compositionally biased region" description="Polar residues" evidence="1">
    <location>
        <begin position="16"/>
        <end position="43"/>
    </location>
</feature>